<accession>A0A2S9YR63</accession>
<organism evidence="2 3">
    <name type="scientific">Enhygromyxa salina</name>
    <dbReference type="NCBI Taxonomy" id="215803"/>
    <lineage>
        <taxon>Bacteria</taxon>
        <taxon>Pseudomonadati</taxon>
        <taxon>Myxococcota</taxon>
        <taxon>Polyangia</taxon>
        <taxon>Nannocystales</taxon>
        <taxon>Nannocystaceae</taxon>
        <taxon>Enhygromyxa</taxon>
    </lineage>
</organism>
<dbReference type="Proteomes" id="UP000238823">
    <property type="component" value="Unassembled WGS sequence"/>
</dbReference>
<feature type="transmembrane region" description="Helical" evidence="1">
    <location>
        <begin position="59"/>
        <end position="78"/>
    </location>
</feature>
<dbReference type="AlphaFoldDB" id="A0A2S9YR63"/>
<comment type="caution">
    <text evidence="2">The sequence shown here is derived from an EMBL/GenBank/DDBJ whole genome shotgun (WGS) entry which is preliminary data.</text>
</comment>
<feature type="transmembrane region" description="Helical" evidence="1">
    <location>
        <begin position="20"/>
        <end position="39"/>
    </location>
</feature>
<keyword evidence="1" id="KW-0472">Membrane</keyword>
<keyword evidence="1" id="KW-0812">Transmembrane</keyword>
<evidence type="ECO:0000313" key="2">
    <source>
        <dbReference type="EMBL" id="PRQ07568.1"/>
    </source>
</evidence>
<name>A0A2S9YR63_9BACT</name>
<evidence type="ECO:0000313" key="3">
    <source>
        <dbReference type="Proteomes" id="UP000238823"/>
    </source>
</evidence>
<proteinExistence type="predicted"/>
<sequence length="88" mass="9735">MISMSTTPSSAAPDGSFARYIVCHALAIVPLSLIGGVLLFTAQVSSRAGPQDHRHVDTWVVWTVFLAFTWLVSSILEYNRRRGVRAQF</sequence>
<dbReference type="EMBL" id="PVNL01000051">
    <property type="protein sequence ID" value="PRQ07568.1"/>
    <property type="molecule type" value="Genomic_DNA"/>
</dbReference>
<gene>
    <name evidence="2" type="ORF">ENSA7_25580</name>
</gene>
<protein>
    <submittedName>
        <fullName evidence="2">Uncharacterized protein</fullName>
    </submittedName>
</protein>
<dbReference type="RefSeq" id="WP_106089580.1">
    <property type="nucleotide sequence ID" value="NZ_PVNL01000051.1"/>
</dbReference>
<keyword evidence="1" id="KW-1133">Transmembrane helix</keyword>
<evidence type="ECO:0000256" key="1">
    <source>
        <dbReference type="SAM" id="Phobius"/>
    </source>
</evidence>
<reference evidence="2 3" key="1">
    <citation type="submission" date="2018-03" db="EMBL/GenBank/DDBJ databases">
        <title>Draft Genome Sequences of the Obligatory Marine Myxobacteria Enhygromyxa salina SWB007.</title>
        <authorList>
            <person name="Poehlein A."/>
            <person name="Moghaddam J.A."/>
            <person name="Harms H."/>
            <person name="Alanjari M."/>
            <person name="Koenig G.M."/>
            <person name="Daniel R."/>
            <person name="Schaeberle T.F."/>
        </authorList>
    </citation>
    <scope>NUCLEOTIDE SEQUENCE [LARGE SCALE GENOMIC DNA]</scope>
    <source>
        <strain evidence="2 3">SWB007</strain>
    </source>
</reference>